<dbReference type="RefSeq" id="WP_011828289.1">
    <property type="nucleotide sequence ID" value="NC_008825.1"/>
</dbReference>
<sequence length="297" mass="32466">MLHRLAPPLLAIALTGCGDRAVPEVQPPPIERPSSAADAESRASLPAQITPDNHSMVMDAILGKPRHAVGQIGILVYDGVNDLDFMGPRYVLGQTGANTRLIGLKPGPIKTVTGVQVVPDAVIDEVTRLDILIIPGGFTGTIEAAYDDRVLDWIRTIDKGTIYTGAICTGVWILGATGLLEGRQAVSHWYREEEFLRKYKAIPANKRYTHDGKYWTSAGVTAGMDMSLALLNDNWGERYTQGVMLDMEYDPAPPIQGGSPAKTSWLVEWMLKTMYDAGVDPLIDRLEKQRSDRAALK</sequence>
<feature type="region of interest" description="Disordered" evidence="1">
    <location>
        <begin position="23"/>
        <end position="45"/>
    </location>
</feature>
<dbReference type="HOGENOM" id="CLU_000445_44_1_4"/>
<dbReference type="SUPFAM" id="SSF52317">
    <property type="entry name" value="Class I glutamine amidotransferase-like"/>
    <property type="match status" value="1"/>
</dbReference>
<dbReference type="PANTHER" id="PTHR43130:SF3">
    <property type="entry name" value="HTH-TYPE TRANSCRIPTIONAL REGULATOR RV1931C"/>
    <property type="match status" value="1"/>
</dbReference>
<dbReference type="STRING" id="420662.Mpe_A0689"/>
<gene>
    <name evidence="3" type="ordered locus">Mpe_A0689</name>
</gene>
<dbReference type="eggNOG" id="COG0693">
    <property type="taxonomic scope" value="Bacteria"/>
</dbReference>
<dbReference type="InterPro" id="IPR002818">
    <property type="entry name" value="DJ-1/PfpI"/>
</dbReference>
<dbReference type="Gene3D" id="3.40.50.880">
    <property type="match status" value="1"/>
</dbReference>
<dbReference type="InterPro" id="IPR052158">
    <property type="entry name" value="INH-QAR"/>
</dbReference>
<dbReference type="InterPro" id="IPR029062">
    <property type="entry name" value="Class_I_gatase-like"/>
</dbReference>
<dbReference type="PANTHER" id="PTHR43130">
    <property type="entry name" value="ARAC-FAMILY TRANSCRIPTIONAL REGULATOR"/>
    <property type="match status" value="1"/>
</dbReference>
<proteinExistence type="predicted"/>
<evidence type="ECO:0000313" key="3">
    <source>
        <dbReference type="EMBL" id="ABM93651.1"/>
    </source>
</evidence>
<evidence type="ECO:0000256" key="1">
    <source>
        <dbReference type="SAM" id="MobiDB-lite"/>
    </source>
</evidence>
<dbReference type="CDD" id="cd03139">
    <property type="entry name" value="GATase1_PfpI_2"/>
    <property type="match status" value="1"/>
</dbReference>
<organism evidence="3 4">
    <name type="scientific">Methylibium petroleiphilum (strain ATCC BAA-1232 / LMG 22953 / PM1)</name>
    <dbReference type="NCBI Taxonomy" id="420662"/>
    <lineage>
        <taxon>Bacteria</taxon>
        <taxon>Pseudomonadati</taxon>
        <taxon>Pseudomonadota</taxon>
        <taxon>Betaproteobacteria</taxon>
        <taxon>Burkholderiales</taxon>
        <taxon>Sphaerotilaceae</taxon>
        <taxon>Methylibium</taxon>
    </lineage>
</organism>
<name>A2SDL2_METPP</name>
<dbReference type="PROSITE" id="PS51257">
    <property type="entry name" value="PROKAR_LIPOPROTEIN"/>
    <property type="match status" value="1"/>
</dbReference>
<reference evidence="3 4" key="1">
    <citation type="journal article" date="2007" name="J. Bacteriol.">
        <title>Whole-genome analysis of the methyl tert-butyl ether-degrading beta-proteobacterium Methylibium petroleiphilum PM1.</title>
        <authorList>
            <person name="Kane S.R."/>
            <person name="Chakicherla A.Y."/>
            <person name="Chain P.S.G."/>
            <person name="Schmidt R."/>
            <person name="Shin M.W."/>
            <person name="Legler T.C."/>
            <person name="Scow K.M."/>
            <person name="Larimer F.W."/>
            <person name="Lucas S.M."/>
            <person name="Richardson P.M."/>
            <person name="Hristova K.R."/>
        </authorList>
    </citation>
    <scope>NUCLEOTIDE SEQUENCE [LARGE SCALE GENOMIC DNA]</scope>
    <source>
        <strain evidence="4">ATCC BAA-1232 / LMG 22953 / PM1</strain>
    </source>
</reference>
<evidence type="ECO:0000259" key="2">
    <source>
        <dbReference type="Pfam" id="PF01965"/>
    </source>
</evidence>
<dbReference type="AlphaFoldDB" id="A2SDL2"/>
<evidence type="ECO:0000313" key="4">
    <source>
        <dbReference type="Proteomes" id="UP000000366"/>
    </source>
</evidence>
<dbReference type="Pfam" id="PF01965">
    <property type="entry name" value="DJ-1_PfpI"/>
    <property type="match status" value="1"/>
</dbReference>
<feature type="domain" description="DJ-1/PfpI" evidence="2">
    <location>
        <begin position="72"/>
        <end position="231"/>
    </location>
</feature>
<dbReference type="KEGG" id="mpt:Mpe_A0689"/>
<dbReference type="Proteomes" id="UP000000366">
    <property type="component" value="Chromosome"/>
</dbReference>
<accession>A2SDL2</accession>
<keyword evidence="4" id="KW-1185">Reference proteome</keyword>
<protein>
    <submittedName>
        <fullName evidence="3">Transcriptional regulator</fullName>
    </submittedName>
</protein>
<dbReference type="EMBL" id="CP000555">
    <property type="protein sequence ID" value="ABM93651.1"/>
    <property type="molecule type" value="Genomic_DNA"/>
</dbReference>